<gene>
    <name evidence="1" type="ORF">LEA_07422</name>
</gene>
<name>K1UHZ7_9ZZZZ</name>
<dbReference type="CDD" id="cd01029">
    <property type="entry name" value="TOPRIM_primases"/>
    <property type="match status" value="1"/>
</dbReference>
<accession>K1UHZ7</accession>
<reference evidence="1" key="1">
    <citation type="journal article" date="2013" name="Environ. Microbiol.">
        <title>Microbiota from the distal guts of lean and obese adolescents exhibit partial functional redundancy besides clear differences in community structure.</title>
        <authorList>
            <person name="Ferrer M."/>
            <person name="Ruiz A."/>
            <person name="Lanza F."/>
            <person name="Haange S.B."/>
            <person name="Oberbach A."/>
            <person name="Till H."/>
            <person name="Bargiela R."/>
            <person name="Campoy C."/>
            <person name="Segura M.T."/>
            <person name="Richter M."/>
            <person name="von Bergen M."/>
            <person name="Seifert J."/>
            <person name="Suarez A."/>
        </authorList>
    </citation>
    <scope>NUCLEOTIDE SEQUENCE</scope>
</reference>
<dbReference type="Pfam" id="PF13155">
    <property type="entry name" value="Toprim_2"/>
    <property type="match status" value="1"/>
</dbReference>
<dbReference type="AlphaFoldDB" id="K1UHZ7"/>
<comment type="caution">
    <text evidence="1">The sequence shown here is derived from an EMBL/GenBank/DDBJ whole genome shotgun (WGS) entry which is preliminary data.</text>
</comment>
<dbReference type="EMBL" id="AJWY01004889">
    <property type="protein sequence ID" value="EKC71131.1"/>
    <property type="molecule type" value="Genomic_DNA"/>
</dbReference>
<dbReference type="Gene3D" id="3.40.1360.10">
    <property type="match status" value="1"/>
</dbReference>
<evidence type="ECO:0000313" key="1">
    <source>
        <dbReference type="EMBL" id="EKC71131.1"/>
    </source>
</evidence>
<proteinExistence type="predicted"/>
<protein>
    <submittedName>
        <fullName evidence="1">DNA primase</fullName>
    </submittedName>
</protein>
<organism evidence="1">
    <name type="scientific">human gut metagenome</name>
    <dbReference type="NCBI Taxonomy" id="408170"/>
    <lineage>
        <taxon>unclassified sequences</taxon>
        <taxon>metagenomes</taxon>
        <taxon>organismal metagenomes</taxon>
    </lineage>
</organism>
<dbReference type="SUPFAM" id="SSF56731">
    <property type="entry name" value="DNA primase core"/>
    <property type="match status" value="1"/>
</dbReference>
<dbReference type="InterPro" id="IPR034154">
    <property type="entry name" value="TOPRIM_DnaG/twinkle"/>
</dbReference>
<sequence length="186" mass="21558">MKDVIVIPLRHHALFSYLQSRLIDADIGRMYCKEVHYELRGRHYFALAFGNTSGGYEVRNAYYKGCLNNKDISLIRHLTEETQENVCVFEGFMDFLSYMTLKLAGDRTVCLAMPCDYLVMNSVNNLKKTLARLQEYSVIHCYLDNDLAGQRTTETIAGMYDGRVSDESCHYAEYKDLNDYLRGKKR</sequence>